<evidence type="ECO:0000256" key="7">
    <source>
        <dbReference type="SAM" id="Phobius"/>
    </source>
</evidence>
<dbReference type="InterPro" id="IPR018076">
    <property type="entry name" value="T2SS_GspF_dom"/>
</dbReference>
<feature type="domain" description="Type II secretion system protein GspF" evidence="8">
    <location>
        <begin position="31"/>
        <end position="149"/>
    </location>
</feature>
<feature type="domain" description="Type II secretion system protein GspF" evidence="8">
    <location>
        <begin position="221"/>
        <end position="340"/>
    </location>
</feature>
<dbReference type="Proteomes" id="UP001275867">
    <property type="component" value="Unassembled WGS sequence"/>
</dbReference>
<feature type="transmembrane region" description="Helical" evidence="7">
    <location>
        <begin position="125"/>
        <end position="147"/>
    </location>
</feature>
<evidence type="ECO:0000256" key="5">
    <source>
        <dbReference type="ARBA" id="ARBA00022989"/>
    </source>
</evidence>
<evidence type="ECO:0000256" key="6">
    <source>
        <dbReference type="ARBA" id="ARBA00023136"/>
    </source>
</evidence>
<gene>
    <name evidence="9" type="ORF">GA842_09920</name>
</gene>
<dbReference type="Gene3D" id="1.20.81.30">
    <property type="entry name" value="Type II secretion system (T2SS), domain F"/>
    <property type="match status" value="2"/>
</dbReference>
<dbReference type="RefSeq" id="WP_084254343.1">
    <property type="nucleotide sequence ID" value="NZ_CP158977.1"/>
</dbReference>
<dbReference type="GeneID" id="93382820"/>
<keyword evidence="4 7" id="KW-0812">Transmembrane</keyword>
<evidence type="ECO:0000259" key="8">
    <source>
        <dbReference type="Pfam" id="PF00482"/>
    </source>
</evidence>
<sequence>MQESIKKVEFLKKPWLNIKKDKFSTKVQARFFTLLSDLLAVGFSLRESLNFIKIVIPTKKRQISKMVQLLEKGGAFSDAIKPFLKEDIYYQILIAEKHGELAESLKTLGSYLDTKHDHQSKLLQLLEYPILLLLFLGMLMVGMKIYIFPELNMWNTATRVHVIKNSTVIILLIMVGIITLVFLMAKKFWQQPVVQRVEVICRIPIVGKVYQSYCHYYLSLNLAMLLKSGLGIKSICNMLENFSKTSLLHQIGKALEKQLLEGEQTRLFINRYPFIPQELNVMLNKGNTTEALGKELVMFSKIKYQKLTKQIERLIGLIQPMMFLLIGVVIVFMYLSLLLPMYHSMEGVYK</sequence>
<keyword evidence="5 7" id="KW-1133">Transmembrane helix</keyword>
<evidence type="ECO:0000256" key="3">
    <source>
        <dbReference type="ARBA" id="ARBA00022475"/>
    </source>
</evidence>
<protein>
    <recommendedName>
        <fullName evidence="8">Type II secretion system protein GspF domain-containing protein</fullName>
    </recommendedName>
</protein>
<reference evidence="9" key="1">
    <citation type="submission" date="2019-10" db="EMBL/GenBank/DDBJ databases">
        <title>Malate fermentation in French cider.</title>
        <authorList>
            <person name="Cousin F.J."/>
            <person name="Medina Fernandez S."/>
            <person name="Misery B."/>
            <person name="Laplace J.-M."/>
            <person name="Cretenet M."/>
        </authorList>
    </citation>
    <scope>NUCLEOTIDE SEQUENCE</scope>
    <source>
        <strain evidence="9">UCMA15901</strain>
    </source>
</reference>
<dbReference type="EMBL" id="WERX01000042">
    <property type="protein sequence ID" value="MDV7695157.1"/>
    <property type="molecule type" value="Genomic_DNA"/>
</dbReference>
<evidence type="ECO:0000313" key="10">
    <source>
        <dbReference type="Proteomes" id="UP001275867"/>
    </source>
</evidence>
<dbReference type="PANTHER" id="PTHR30012">
    <property type="entry name" value="GENERAL SECRETION PATHWAY PROTEIN"/>
    <property type="match status" value="1"/>
</dbReference>
<dbReference type="InterPro" id="IPR047692">
    <property type="entry name" value="T4P_ComGB"/>
</dbReference>
<evidence type="ECO:0000256" key="1">
    <source>
        <dbReference type="ARBA" id="ARBA00004651"/>
    </source>
</evidence>
<dbReference type="Pfam" id="PF00482">
    <property type="entry name" value="T2SSF"/>
    <property type="match status" value="2"/>
</dbReference>
<dbReference type="NCBIfam" id="NF041012">
    <property type="entry name" value="T4P_ComGB"/>
    <property type="match status" value="1"/>
</dbReference>
<feature type="transmembrane region" description="Helical" evidence="7">
    <location>
        <begin position="314"/>
        <end position="335"/>
    </location>
</feature>
<keyword evidence="3" id="KW-1003">Cell membrane</keyword>
<dbReference type="PANTHER" id="PTHR30012:SF0">
    <property type="entry name" value="TYPE II SECRETION SYSTEM PROTEIN F-RELATED"/>
    <property type="match status" value="1"/>
</dbReference>
<evidence type="ECO:0000256" key="4">
    <source>
        <dbReference type="ARBA" id="ARBA00022692"/>
    </source>
</evidence>
<feature type="transmembrane region" description="Helical" evidence="7">
    <location>
        <begin position="167"/>
        <end position="185"/>
    </location>
</feature>
<dbReference type="InterPro" id="IPR042094">
    <property type="entry name" value="T2SS_GspF_sf"/>
</dbReference>
<dbReference type="GO" id="GO:0005886">
    <property type="term" value="C:plasma membrane"/>
    <property type="evidence" value="ECO:0007669"/>
    <property type="project" value="UniProtKB-SubCell"/>
</dbReference>
<evidence type="ECO:0000256" key="2">
    <source>
        <dbReference type="ARBA" id="ARBA00005745"/>
    </source>
</evidence>
<dbReference type="AlphaFoldDB" id="A0AAP5TG53"/>
<organism evidence="9 10">
    <name type="scientific">Pediococcus parvulus</name>
    <dbReference type="NCBI Taxonomy" id="54062"/>
    <lineage>
        <taxon>Bacteria</taxon>
        <taxon>Bacillati</taxon>
        <taxon>Bacillota</taxon>
        <taxon>Bacilli</taxon>
        <taxon>Lactobacillales</taxon>
        <taxon>Lactobacillaceae</taxon>
        <taxon>Pediococcus</taxon>
    </lineage>
</organism>
<comment type="caution">
    <text evidence="9">The sequence shown here is derived from an EMBL/GenBank/DDBJ whole genome shotgun (WGS) entry which is preliminary data.</text>
</comment>
<comment type="subcellular location">
    <subcellularLocation>
        <location evidence="1">Cell membrane</location>
        <topology evidence="1">Multi-pass membrane protein</topology>
    </subcellularLocation>
</comment>
<evidence type="ECO:0000313" key="9">
    <source>
        <dbReference type="EMBL" id="MDV7695157.1"/>
    </source>
</evidence>
<dbReference type="PRINTS" id="PR00812">
    <property type="entry name" value="BCTERIALGSPF"/>
</dbReference>
<comment type="similarity">
    <text evidence="2">Belongs to the GSP F family.</text>
</comment>
<name>A0AAP5TG53_9LACO</name>
<proteinExistence type="inferred from homology"/>
<dbReference type="InterPro" id="IPR003004">
    <property type="entry name" value="GspF/PilC"/>
</dbReference>
<accession>A0AAP5TG53</accession>
<keyword evidence="6 7" id="KW-0472">Membrane</keyword>